<reference evidence="1 2" key="1">
    <citation type="submission" date="2020-04" db="EMBL/GenBank/DDBJ databases">
        <title>Ralstonia insidiosa genome sequencing and assembly.</title>
        <authorList>
            <person name="Martins R.C.R."/>
            <person name="Perdigao-Neto L.V."/>
            <person name="Levin A.S.S."/>
            <person name="Costa S.F."/>
        </authorList>
    </citation>
    <scope>NUCLEOTIDE SEQUENCE [LARGE SCALE GENOMIC DNA]</scope>
    <source>
        <strain evidence="1 2">5047</strain>
    </source>
</reference>
<proteinExistence type="predicted"/>
<dbReference type="RefSeq" id="WP_169341929.1">
    <property type="nucleotide sequence ID" value="NZ_JABBZM010000042.1"/>
</dbReference>
<sequence length="238" mass="26062">MEFVAWGVDAQTGEEGYLRSDVTADAVAYLMDAVRLEGDLHLRDIFALLECNPILLQMFRRQYAAEYLAEARKNPAAPYTGEYEAEGIEYLELRPDWEKNAQTGELVVRHGLSIVGIGHVLRQDVELNGGMLYCAGTRIQWSIMFCPLAELWNLPLRFNGNVPVVEGNGISSDCPGSAVLVPSLAQIIHGVLWELSFGGGPEQTADLVDELADAGADANAWTVRSVDELLGPAEARKD</sequence>
<protein>
    <submittedName>
        <fullName evidence="1">Uncharacterized protein</fullName>
    </submittedName>
</protein>
<dbReference type="AlphaFoldDB" id="A0A848PEJ8"/>
<organism evidence="1 2">
    <name type="scientific">Ralstonia insidiosa</name>
    <dbReference type="NCBI Taxonomy" id="190721"/>
    <lineage>
        <taxon>Bacteria</taxon>
        <taxon>Pseudomonadati</taxon>
        <taxon>Pseudomonadota</taxon>
        <taxon>Betaproteobacteria</taxon>
        <taxon>Burkholderiales</taxon>
        <taxon>Burkholderiaceae</taxon>
        <taxon>Ralstonia</taxon>
    </lineage>
</organism>
<accession>A0A848PEJ8</accession>
<evidence type="ECO:0000313" key="2">
    <source>
        <dbReference type="Proteomes" id="UP000575469"/>
    </source>
</evidence>
<dbReference type="EMBL" id="JABBZM010000042">
    <property type="protein sequence ID" value="NMV41948.1"/>
    <property type="molecule type" value="Genomic_DNA"/>
</dbReference>
<comment type="caution">
    <text evidence="1">The sequence shown here is derived from an EMBL/GenBank/DDBJ whole genome shotgun (WGS) entry which is preliminary data.</text>
</comment>
<name>A0A848PEJ8_9RALS</name>
<dbReference type="Proteomes" id="UP000575469">
    <property type="component" value="Unassembled WGS sequence"/>
</dbReference>
<evidence type="ECO:0000313" key="1">
    <source>
        <dbReference type="EMBL" id="NMV41948.1"/>
    </source>
</evidence>
<gene>
    <name evidence="1" type="ORF">HGR00_28940</name>
</gene>